<organism evidence="2 3">
    <name type="scientific">Aldrovandia affinis</name>
    <dbReference type="NCBI Taxonomy" id="143900"/>
    <lineage>
        <taxon>Eukaryota</taxon>
        <taxon>Metazoa</taxon>
        <taxon>Chordata</taxon>
        <taxon>Craniata</taxon>
        <taxon>Vertebrata</taxon>
        <taxon>Euteleostomi</taxon>
        <taxon>Actinopterygii</taxon>
        <taxon>Neopterygii</taxon>
        <taxon>Teleostei</taxon>
        <taxon>Notacanthiformes</taxon>
        <taxon>Halosauridae</taxon>
        <taxon>Aldrovandia</taxon>
    </lineage>
</organism>
<sequence>MCCPAAPWGQCSNPGPSPACFCPIMSFLPDFINIPFSSPFCWSADKSWNIPENISLPHLEPADGGKGESCRKESRQRAHAP</sequence>
<evidence type="ECO:0000313" key="2">
    <source>
        <dbReference type="EMBL" id="KAJ8413474.1"/>
    </source>
</evidence>
<feature type="compositionally biased region" description="Basic and acidic residues" evidence="1">
    <location>
        <begin position="60"/>
        <end position="81"/>
    </location>
</feature>
<dbReference type="Proteomes" id="UP001221898">
    <property type="component" value="Unassembled WGS sequence"/>
</dbReference>
<comment type="caution">
    <text evidence="2">The sequence shown here is derived from an EMBL/GenBank/DDBJ whole genome shotgun (WGS) entry which is preliminary data.</text>
</comment>
<dbReference type="EMBL" id="JAINUG010000016">
    <property type="protein sequence ID" value="KAJ8413474.1"/>
    <property type="molecule type" value="Genomic_DNA"/>
</dbReference>
<reference evidence="2" key="1">
    <citation type="journal article" date="2023" name="Science">
        <title>Genome structures resolve the early diversification of teleost fishes.</title>
        <authorList>
            <person name="Parey E."/>
            <person name="Louis A."/>
            <person name="Montfort J."/>
            <person name="Bouchez O."/>
            <person name="Roques C."/>
            <person name="Iampietro C."/>
            <person name="Lluch J."/>
            <person name="Castinel A."/>
            <person name="Donnadieu C."/>
            <person name="Desvignes T."/>
            <person name="Floi Bucao C."/>
            <person name="Jouanno E."/>
            <person name="Wen M."/>
            <person name="Mejri S."/>
            <person name="Dirks R."/>
            <person name="Jansen H."/>
            <person name="Henkel C."/>
            <person name="Chen W.J."/>
            <person name="Zahm M."/>
            <person name="Cabau C."/>
            <person name="Klopp C."/>
            <person name="Thompson A.W."/>
            <person name="Robinson-Rechavi M."/>
            <person name="Braasch I."/>
            <person name="Lecointre G."/>
            <person name="Bobe J."/>
            <person name="Postlethwait J.H."/>
            <person name="Berthelot C."/>
            <person name="Roest Crollius H."/>
            <person name="Guiguen Y."/>
        </authorList>
    </citation>
    <scope>NUCLEOTIDE SEQUENCE</scope>
    <source>
        <strain evidence="2">NC1722</strain>
    </source>
</reference>
<evidence type="ECO:0000313" key="3">
    <source>
        <dbReference type="Proteomes" id="UP001221898"/>
    </source>
</evidence>
<gene>
    <name evidence="2" type="ORF">AAFF_G00094700</name>
</gene>
<dbReference type="AlphaFoldDB" id="A0AAD7WZ29"/>
<feature type="region of interest" description="Disordered" evidence="1">
    <location>
        <begin position="57"/>
        <end position="81"/>
    </location>
</feature>
<accession>A0AAD7WZ29</accession>
<evidence type="ECO:0000256" key="1">
    <source>
        <dbReference type="SAM" id="MobiDB-lite"/>
    </source>
</evidence>
<proteinExistence type="predicted"/>
<protein>
    <submittedName>
        <fullName evidence="2">Uncharacterized protein</fullName>
    </submittedName>
</protein>
<keyword evidence="3" id="KW-1185">Reference proteome</keyword>
<name>A0AAD7WZ29_9TELE</name>